<dbReference type="AlphaFoldDB" id="A0A2H0UKB2"/>
<gene>
    <name evidence="1" type="ORF">COU14_00095</name>
</gene>
<proteinExistence type="predicted"/>
<dbReference type="InterPro" id="IPR036071">
    <property type="entry name" value="AMMECR1_dom_sf"/>
</dbReference>
<dbReference type="SUPFAM" id="SSF143447">
    <property type="entry name" value="AMMECR1-like"/>
    <property type="match status" value="1"/>
</dbReference>
<accession>A0A2H0UKB2</accession>
<comment type="caution">
    <text evidence="1">The sequence shown here is derived from an EMBL/GenBank/DDBJ whole genome shotgun (WGS) entry which is preliminary data.</text>
</comment>
<protein>
    <submittedName>
        <fullName evidence="1">Uncharacterized protein</fullName>
    </submittedName>
</protein>
<dbReference type="EMBL" id="PFBG01000002">
    <property type="protein sequence ID" value="PIR86215.1"/>
    <property type="molecule type" value="Genomic_DNA"/>
</dbReference>
<reference evidence="2" key="1">
    <citation type="submission" date="2017-09" db="EMBL/GenBank/DDBJ databases">
        <title>Depth-based differentiation of microbial function through sediment-hosted aquifers and enrichment of novel symbionts in the deep terrestrial subsurface.</title>
        <authorList>
            <person name="Probst A.J."/>
            <person name="Ladd B."/>
            <person name="Jarett J.K."/>
            <person name="Geller-Mcgrath D.E."/>
            <person name="Sieber C.M.K."/>
            <person name="Emerson J.B."/>
            <person name="Anantharaman K."/>
            <person name="Thomas B.C."/>
            <person name="Malmstrom R."/>
            <person name="Stieglmeier M."/>
            <person name="Klingl A."/>
            <person name="Woyke T."/>
            <person name="Ryan C.M."/>
            <person name="Banfield J.F."/>
        </authorList>
    </citation>
    <scope>NUCLEOTIDE SEQUENCE [LARGE SCALE GENOMIC DNA]</scope>
</reference>
<name>A0A2H0UKB2_9BACT</name>
<sequence>MFKRPLLYLMYRNATLKWLEKEGIDSKNVRFHYPWSKGSGYEEPYIAVCDSEPVFDKDKYVCIHRSNHFSLYEKKTLKNAHLLRQSFSKSLQTNLLVQIRKWAAESCAGEKLSQILPAVREKFKVQLEEQCTVDVSVWVDGQLRGSIVQQGTLINSIKRASKLVVADPRYKSLKPDDLLRARFELVVVPDVWIAYHVQSDESMEGDVAMRLSYKGKRLGWFVPPVANQRAFKTVGEYLGALSRKSGVEHIDSRYIKFEMARALSCIESVSSKEVLPLRGAVPLAQEGSLNEKKIATNIVRAIDEDGYLCNVKEPGQEEVKSLDLVRQAMCTAALAEYHVYSNDSDVLDVIQKSAVFILKHINNLPEAQISRVLSVSYLTQTQALTGYDFKVSSESLQHDIGNLQVASEGEIIYQIQRVKACVLAGVAVDTQRTTFHIHTKMLYKRWLSETEPDPVVYADLLILLHSARMKEEYKFFRNWLTGLQSEVGSFKCKHEPYVRGVGKIAEAFASVPDSSLVIQSALGWLSCMQYTEETMYHIPVSDRYRFDGGFRHDYWDRSLWIDGSAHVLLALIRGRYAQTYISRLQKCLQIYGHDLPG</sequence>
<organism evidence="1 2">
    <name type="scientific">Candidatus Kaiserbacteria bacterium CG10_big_fil_rev_8_21_14_0_10_44_10</name>
    <dbReference type="NCBI Taxonomy" id="1974606"/>
    <lineage>
        <taxon>Bacteria</taxon>
        <taxon>Candidatus Kaiseribacteriota</taxon>
    </lineage>
</organism>
<dbReference type="Proteomes" id="UP000229612">
    <property type="component" value="Unassembled WGS sequence"/>
</dbReference>
<evidence type="ECO:0000313" key="2">
    <source>
        <dbReference type="Proteomes" id="UP000229612"/>
    </source>
</evidence>
<evidence type="ECO:0000313" key="1">
    <source>
        <dbReference type="EMBL" id="PIR86215.1"/>
    </source>
</evidence>